<sequence>MERTKIAMKLTMMTVGSAVFGFGMGIFMGSFEYNMTMGIDTNRGGWSQVRQHYFGYWRFLKKQSLHFARFGLYIGLIEVPMEIIVGKPNFLTIGFAGGMAAWLQNIRAPFIATFLGSGGFIGGISLYMNRGSD</sequence>
<keyword evidence="1" id="KW-0472">Membrane</keyword>
<reference evidence="2" key="1">
    <citation type="submission" date="2021-01" db="EMBL/GenBank/DDBJ databases">
        <authorList>
            <person name="Corre E."/>
            <person name="Pelletier E."/>
            <person name="Niang G."/>
            <person name="Scheremetjew M."/>
            <person name="Finn R."/>
            <person name="Kale V."/>
            <person name="Holt S."/>
            <person name="Cochrane G."/>
            <person name="Meng A."/>
            <person name="Brown T."/>
            <person name="Cohen L."/>
        </authorList>
    </citation>
    <scope>NUCLEOTIDE SEQUENCE</scope>
    <source>
        <strain evidence="2">Ras09</strain>
    </source>
</reference>
<name>A0A7S3CM59_9SPIT</name>
<keyword evidence="1" id="KW-0812">Transmembrane</keyword>
<dbReference type="EMBL" id="HBIA01007615">
    <property type="protein sequence ID" value="CAE0232107.1"/>
    <property type="molecule type" value="Transcribed_RNA"/>
</dbReference>
<protein>
    <submittedName>
        <fullName evidence="2">Uncharacterized protein</fullName>
    </submittedName>
</protein>
<feature type="transmembrane region" description="Helical" evidence="1">
    <location>
        <begin position="6"/>
        <end position="27"/>
    </location>
</feature>
<dbReference type="AlphaFoldDB" id="A0A7S3CM59"/>
<gene>
    <name evidence="2" type="ORF">SRAS04492_LOCUS3905</name>
</gene>
<keyword evidence="1" id="KW-1133">Transmembrane helix</keyword>
<organism evidence="2">
    <name type="scientific">Strombidium rassoulzadegani</name>
    <dbReference type="NCBI Taxonomy" id="1082188"/>
    <lineage>
        <taxon>Eukaryota</taxon>
        <taxon>Sar</taxon>
        <taxon>Alveolata</taxon>
        <taxon>Ciliophora</taxon>
        <taxon>Intramacronucleata</taxon>
        <taxon>Spirotrichea</taxon>
        <taxon>Oligotrichia</taxon>
        <taxon>Strombidiidae</taxon>
        <taxon>Strombidium</taxon>
    </lineage>
</organism>
<proteinExistence type="predicted"/>
<feature type="transmembrane region" description="Helical" evidence="1">
    <location>
        <begin position="67"/>
        <end position="86"/>
    </location>
</feature>
<feature type="transmembrane region" description="Helical" evidence="1">
    <location>
        <begin position="106"/>
        <end position="128"/>
    </location>
</feature>
<evidence type="ECO:0000256" key="1">
    <source>
        <dbReference type="SAM" id="Phobius"/>
    </source>
</evidence>
<evidence type="ECO:0000313" key="2">
    <source>
        <dbReference type="EMBL" id="CAE0232107.1"/>
    </source>
</evidence>
<accession>A0A7S3CM59</accession>